<reference evidence="4 5" key="1">
    <citation type="submission" date="2019-06" db="EMBL/GenBank/DDBJ databases">
        <authorList>
            <person name="Lee I."/>
            <person name="Jang G.I."/>
            <person name="Hwang C.Y."/>
        </authorList>
    </citation>
    <scope>NUCLEOTIDE SEQUENCE [LARGE SCALE GENOMIC DNA]</scope>
    <source>
        <strain evidence="4 5">PAMC 28131</strain>
    </source>
</reference>
<dbReference type="InterPro" id="IPR020843">
    <property type="entry name" value="ER"/>
</dbReference>
<keyword evidence="5" id="KW-1185">Reference proteome</keyword>
<name>A0A501XQP6_9SPHN</name>
<dbReference type="GO" id="GO:0008270">
    <property type="term" value="F:zinc ion binding"/>
    <property type="evidence" value="ECO:0007669"/>
    <property type="project" value="InterPro"/>
</dbReference>
<keyword evidence="1" id="KW-0521">NADP</keyword>
<dbReference type="EMBL" id="VFSU01000016">
    <property type="protein sequence ID" value="TPE62870.1"/>
    <property type="molecule type" value="Genomic_DNA"/>
</dbReference>
<proteinExistence type="predicted"/>
<dbReference type="FunFam" id="3.40.50.720:FF:000053">
    <property type="entry name" value="Quinone oxidoreductase 1"/>
    <property type="match status" value="1"/>
</dbReference>
<dbReference type="GO" id="GO:0035925">
    <property type="term" value="F:mRNA 3'-UTR AU-rich region binding"/>
    <property type="evidence" value="ECO:0007669"/>
    <property type="project" value="TreeGrafter"/>
</dbReference>
<dbReference type="RefSeq" id="WP_140927309.1">
    <property type="nucleotide sequence ID" value="NZ_VFSU01000016.1"/>
</dbReference>
<feature type="domain" description="Enoyl reductase (ER)" evidence="3">
    <location>
        <begin position="10"/>
        <end position="319"/>
    </location>
</feature>
<dbReference type="GO" id="GO:0070402">
    <property type="term" value="F:NADPH binding"/>
    <property type="evidence" value="ECO:0007669"/>
    <property type="project" value="TreeGrafter"/>
</dbReference>
<accession>A0A501XQP6</accession>
<dbReference type="PANTHER" id="PTHR48106">
    <property type="entry name" value="QUINONE OXIDOREDUCTASE PIG3-RELATED"/>
    <property type="match status" value="1"/>
</dbReference>
<dbReference type="InterPro" id="IPR013154">
    <property type="entry name" value="ADH-like_N"/>
</dbReference>
<evidence type="ECO:0000313" key="5">
    <source>
        <dbReference type="Proteomes" id="UP000319897"/>
    </source>
</evidence>
<dbReference type="PROSITE" id="PS01162">
    <property type="entry name" value="QOR_ZETA_CRYSTAL"/>
    <property type="match status" value="1"/>
</dbReference>
<dbReference type="Pfam" id="PF08240">
    <property type="entry name" value="ADH_N"/>
    <property type="match status" value="1"/>
</dbReference>
<keyword evidence="2" id="KW-0560">Oxidoreductase</keyword>
<dbReference type="SMART" id="SM00829">
    <property type="entry name" value="PKS_ER"/>
    <property type="match status" value="1"/>
</dbReference>
<dbReference type="CDD" id="cd05286">
    <property type="entry name" value="QOR2"/>
    <property type="match status" value="1"/>
</dbReference>
<dbReference type="SUPFAM" id="SSF50129">
    <property type="entry name" value="GroES-like"/>
    <property type="match status" value="1"/>
</dbReference>
<dbReference type="InterPro" id="IPR047618">
    <property type="entry name" value="QOR-like"/>
</dbReference>
<dbReference type="OrthoDB" id="9805883at2"/>
<protein>
    <submittedName>
        <fullName evidence="4">Quinone oxidoreductase</fullName>
    </submittedName>
</protein>
<dbReference type="GO" id="GO:0003960">
    <property type="term" value="F:quinone reductase (NADPH) activity"/>
    <property type="evidence" value="ECO:0007669"/>
    <property type="project" value="InterPro"/>
</dbReference>
<dbReference type="InterPro" id="IPR002364">
    <property type="entry name" value="Quin_OxRdtase/zeta-crystal_CS"/>
</dbReference>
<dbReference type="InterPro" id="IPR013149">
    <property type="entry name" value="ADH-like_C"/>
</dbReference>
<evidence type="ECO:0000259" key="3">
    <source>
        <dbReference type="SMART" id="SM00829"/>
    </source>
</evidence>
<evidence type="ECO:0000256" key="1">
    <source>
        <dbReference type="ARBA" id="ARBA00022857"/>
    </source>
</evidence>
<dbReference type="PANTHER" id="PTHR48106:SF13">
    <property type="entry name" value="QUINONE OXIDOREDUCTASE-RELATED"/>
    <property type="match status" value="1"/>
</dbReference>
<organism evidence="4 5">
    <name type="scientific">Sandaracinobacter neustonicus</name>
    <dbReference type="NCBI Taxonomy" id="1715348"/>
    <lineage>
        <taxon>Bacteria</taxon>
        <taxon>Pseudomonadati</taxon>
        <taxon>Pseudomonadota</taxon>
        <taxon>Alphaproteobacteria</taxon>
        <taxon>Sphingomonadales</taxon>
        <taxon>Sphingosinicellaceae</taxon>
        <taxon>Sandaracinobacter</taxon>
    </lineage>
</organism>
<sequence length="321" mass="33306">MKAIRFAETGGPQVMKLLDVEVGEPGPGQARVRHSVIGVNFIDTYHRSGLYPMQLPSGLGMEAAGVVEAVGEGVSHVSVGDRVIYFANPPGAYATHRLMDARPLVKLPDSVSDEQAAALWLKACTVESLVERCARVQPGQTVLVPAAAGGVGVLLCQWLKSKDVTVIGTVGSPAKVDIARAAGADHVLSYEEVPARVREITGGKGVDAAIDGVGKSTFDSSLDSLKRRGILASFGNASGPAAPLDIGLLARKGSLFVTRPTLFDYYATPEDFAAGTAAVFAKIASGVLKAHIGQSFALADAVAAHKALEARQTVGSSLLIP</sequence>
<dbReference type="GO" id="GO:0005829">
    <property type="term" value="C:cytosol"/>
    <property type="evidence" value="ECO:0007669"/>
    <property type="project" value="TreeGrafter"/>
</dbReference>
<dbReference type="InterPro" id="IPR011032">
    <property type="entry name" value="GroES-like_sf"/>
</dbReference>
<gene>
    <name evidence="4" type="ORF">FJQ54_04945</name>
</gene>
<dbReference type="InterPro" id="IPR036291">
    <property type="entry name" value="NAD(P)-bd_dom_sf"/>
</dbReference>
<dbReference type="AlphaFoldDB" id="A0A501XQP6"/>
<dbReference type="Proteomes" id="UP000319897">
    <property type="component" value="Unassembled WGS sequence"/>
</dbReference>
<dbReference type="SUPFAM" id="SSF51735">
    <property type="entry name" value="NAD(P)-binding Rossmann-fold domains"/>
    <property type="match status" value="1"/>
</dbReference>
<dbReference type="Gene3D" id="3.40.50.720">
    <property type="entry name" value="NAD(P)-binding Rossmann-like Domain"/>
    <property type="match status" value="1"/>
</dbReference>
<comment type="caution">
    <text evidence="4">The sequence shown here is derived from an EMBL/GenBank/DDBJ whole genome shotgun (WGS) entry which is preliminary data.</text>
</comment>
<evidence type="ECO:0000256" key="2">
    <source>
        <dbReference type="ARBA" id="ARBA00023002"/>
    </source>
</evidence>
<dbReference type="Gene3D" id="3.90.180.10">
    <property type="entry name" value="Medium-chain alcohol dehydrogenases, catalytic domain"/>
    <property type="match status" value="1"/>
</dbReference>
<evidence type="ECO:0000313" key="4">
    <source>
        <dbReference type="EMBL" id="TPE62870.1"/>
    </source>
</evidence>
<dbReference type="Pfam" id="PF00107">
    <property type="entry name" value="ADH_zinc_N"/>
    <property type="match status" value="1"/>
</dbReference>